<dbReference type="Pfam" id="PF07907">
    <property type="entry name" value="YibE_F"/>
    <property type="match status" value="1"/>
</dbReference>
<sequence length="371" mass="40808">MNIQNLISTKKSSHKYTFLSLFLLVILLVNINDVLPTYQQPIGEIISIDEAGVPDTELSPFLDYKQILTLKLINEELSTQPIKLENEFSYSQAFSNRYEVGQLLILRKTTVGTKNEYDIVSLKRDTYMVSLLIIFAFLAVLIGGKQGAKSLVSVLLNFAIVFVIMYLYRNNVSIYLLAPIAVIIFIFTSMTLVTGFNKKTLAASLGTALGLLFAITIAYVTFKLTGSRGVNYQEMDITISSPVELFYFQLVIGTLGAIMDIAVSIASSIEEILKTSTVVTRKMLISSGRKIGNDIMGTMTNTLILAYLSGSIPVILLMMKSGISLGYMMNISLSLELLRGVIGSIGIVLSIPITLLISIVLLDKVPHSEVK</sequence>
<proteinExistence type="predicted"/>
<feature type="transmembrane region" description="Helical" evidence="1">
    <location>
        <begin position="151"/>
        <end position="168"/>
    </location>
</feature>
<feature type="transmembrane region" description="Helical" evidence="1">
    <location>
        <begin position="127"/>
        <end position="144"/>
    </location>
</feature>
<feature type="transmembrane region" description="Helical" evidence="1">
    <location>
        <begin position="201"/>
        <end position="222"/>
    </location>
</feature>
<keyword evidence="1" id="KW-0472">Membrane</keyword>
<keyword evidence="3" id="KW-1185">Reference proteome</keyword>
<feature type="transmembrane region" description="Helical" evidence="1">
    <location>
        <begin position="174"/>
        <end position="194"/>
    </location>
</feature>
<accession>A0ABT6NGK1</accession>
<evidence type="ECO:0000313" key="3">
    <source>
        <dbReference type="Proteomes" id="UP001158045"/>
    </source>
</evidence>
<reference evidence="2 3" key="1">
    <citation type="submission" date="2023-04" db="EMBL/GenBank/DDBJ databases">
        <title>Fusibacter bizertensis strain WBS, isolated from littoral bottom sediments of the Arctic seas - biochemical and genomic analysis.</title>
        <authorList>
            <person name="Brioukhanov A.L."/>
        </authorList>
    </citation>
    <scope>NUCLEOTIDE SEQUENCE [LARGE SCALE GENOMIC DNA]</scope>
    <source>
        <strain evidence="2 3">WBS</strain>
    </source>
</reference>
<protein>
    <submittedName>
        <fullName evidence="2">YibE/F family protein</fullName>
    </submittedName>
</protein>
<feature type="transmembrane region" description="Helical" evidence="1">
    <location>
        <begin position="341"/>
        <end position="362"/>
    </location>
</feature>
<dbReference type="RefSeq" id="WP_281095379.1">
    <property type="nucleotide sequence ID" value="NZ_JARYZI010000012.1"/>
</dbReference>
<keyword evidence="1" id="KW-1133">Transmembrane helix</keyword>
<organism evidence="2 3">
    <name type="scientific">Fusibacter bizertensis</name>
    <dbReference type="NCBI Taxonomy" id="1488331"/>
    <lineage>
        <taxon>Bacteria</taxon>
        <taxon>Bacillati</taxon>
        <taxon>Bacillota</taxon>
        <taxon>Clostridia</taxon>
        <taxon>Eubacteriales</taxon>
        <taxon>Eubacteriales Family XII. Incertae Sedis</taxon>
        <taxon>Fusibacter</taxon>
    </lineage>
</organism>
<name>A0ABT6NGK1_9FIRM</name>
<dbReference type="InterPro" id="IPR012507">
    <property type="entry name" value="YibE_F"/>
</dbReference>
<dbReference type="PANTHER" id="PTHR41771:SF1">
    <property type="entry name" value="MEMBRANE PROTEIN"/>
    <property type="match status" value="1"/>
</dbReference>
<dbReference type="EMBL" id="JARYZI010000012">
    <property type="protein sequence ID" value="MDH8679483.1"/>
    <property type="molecule type" value="Genomic_DNA"/>
</dbReference>
<gene>
    <name evidence="2" type="ORF">QE109_15095</name>
</gene>
<feature type="transmembrane region" description="Helical" evidence="1">
    <location>
        <begin position="12"/>
        <end position="31"/>
    </location>
</feature>
<evidence type="ECO:0000256" key="1">
    <source>
        <dbReference type="SAM" id="Phobius"/>
    </source>
</evidence>
<dbReference type="Proteomes" id="UP001158045">
    <property type="component" value="Unassembled WGS sequence"/>
</dbReference>
<comment type="caution">
    <text evidence="2">The sequence shown here is derived from an EMBL/GenBank/DDBJ whole genome shotgun (WGS) entry which is preliminary data.</text>
</comment>
<dbReference type="PANTHER" id="PTHR41771">
    <property type="entry name" value="MEMBRANE PROTEIN-RELATED"/>
    <property type="match status" value="1"/>
</dbReference>
<evidence type="ECO:0000313" key="2">
    <source>
        <dbReference type="EMBL" id="MDH8679483.1"/>
    </source>
</evidence>
<feature type="transmembrane region" description="Helical" evidence="1">
    <location>
        <begin position="245"/>
        <end position="266"/>
    </location>
</feature>
<keyword evidence="1" id="KW-0812">Transmembrane</keyword>
<feature type="transmembrane region" description="Helical" evidence="1">
    <location>
        <begin position="304"/>
        <end position="329"/>
    </location>
</feature>